<dbReference type="InterPro" id="IPR009057">
    <property type="entry name" value="Homeodomain-like_sf"/>
</dbReference>
<dbReference type="InterPro" id="IPR020449">
    <property type="entry name" value="Tscrpt_reg_AraC-type_HTH"/>
</dbReference>
<keyword evidence="2" id="KW-0238">DNA-binding</keyword>
<evidence type="ECO:0000256" key="3">
    <source>
        <dbReference type="ARBA" id="ARBA00023163"/>
    </source>
</evidence>
<protein>
    <recommendedName>
        <fullName evidence="4">HTH araC/xylS-type domain-containing protein</fullName>
    </recommendedName>
</protein>
<evidence type="ECO:0000313" key="6">
    <source>
        <dbReference type="Proteomes" id="UP000014568"/>
    </source>
</evidence>
<dbReference type="Gene3D" id="1.10.10.60">
    <property type="entry name" value="Homeodomain-like"/>
    <property type="match status" value="1"/>
</dbReference>
<keyword evidence="3" id="KW-0804">Transcription</keyword>
<dbReference type="SUPFAM" id="SSF46689">
    <property type="entry name" value="Homeodomain-like"/>
    <property type="match status" value="1"/>
</dbReference>
<dbReference type="PANTHER" id="PTHR47894:SF1">
    <property type="entry name" value="HTH-TYPE TRANSCRIPTIONAL REGULATOR VQSM"/>
    <property type="match status" value="1"/>
</dbReference>
<evidence type="ECO:0000259" key="4">
    <source>
        <dbReference type="PROSITE" id="PS01124"/>
    </source>
</evidence>
<dbReference type="InterPro" id="IPR032687">
    <property type="entry name" value="AraC-type_N"/>
</dbReference>
<dbReference type="AlphaFoldDB" id="S3P158"/>
<dbReference type="EMBL" id="ATGI01000005">
    <property type="protein sequence ID" value="EPF80134.1"/>
    <property type="molecule type" value="Genomic_DNA"/>
</dbReference>
<dbReference type="HOGENOM" id="CLU_047522_0_0_6"/>
<dbReference type="GO" id="GO:0000976">
    <property type="term" value="F:transcription cis-regulatory region binding"/>
    <property type="evidence" value="ECO:0007669"/>
    <property type="project" value="TreeGrafter"/>
</dbReference>
<dbReference type="Pfam" id="PF12833">
    <property type="entry name" value="HTH_18"/>
    <property type="match status" value="1"/>
</dbReference>
<dbReference type="PATRIC" id="fig|421052.3.peg.583"/>
<dbReference type="PANTHER" id="PTHR47894">
    <property type="entry name" value="HTH-TYPE TRANSCRIPTIONAL REGULATOR GADX"/>
    <property type="match status" value="1"/>
</dbReference>
<keyword evidence="1" id="KW-0805">Transcription regulation</keyword>
<dbReference type="SMART" id="SM00342">
    <property type="entry name" value="HTH_ARAC"/>
    <property type="match status" value="1"/>
</dbReference>
<dbReference type="PROSITE" id="PS01124">
    <property type="entry name" value="HTH_ARAC_FAMILY_2"/>
    <property type="match status" value="1"/>
</dbReference>
<dbReference type="Proteomes" id="UP000014568">
    <property type="component" value="Unassembled WGS sequence"/>
</dbReference>
<dbReference type="GO" id="GO:0003700">
    <property type="term" value="F:DNA-binding transcription factor activity"/>
    <property type="evidence" value="ECO:0007669"/>
    <property type="project" value="InterPro"/>
</dbReference>
<evidence type="ECO:0000313" key="5">
    <source>
        <dbReference type="EMBL" id="EPF80134.1"/>
    </source>
</evidence>
<dbReference type="PRINTS" id="PR00032">
    <property type="entry name" value="HTHARAC"/>
</dbReference>
<dbReference type="eggNOG" id="COG2207">
    <property type="taxonomic scope" value="Bacteria"/>
</dbReference>
<evidence type="ECO:0000256" key="2">
    <source>
        <dbReference type="ARBA" id="ARBA00023125"/>
    </source>
</evidence>
<organism evidence="5 6">
    <name type="scientific">Acinetobacter rudis CIP 110305</name>
    <dbReference type="NCBI Taxonomy" id="421052"/>
    <lineage>
        <taxon>Bacteria</taxon>
        <taxon>Pseudomonadati</taxon>
        <taxon>Pseudomonadota</taxon>
        <taxon>Gammaproteobacteria</taxon>
        <taxon>Moraxellales</taxon>
        <taxon>Moraxellaceae</taxon>
        <taxon>Acinetobacter</taxon>
    </lineage>
</organism>
<gene>
    <name evidence="5" type="ORF">F945_00586</name>
</gene>
<name>S3P158_9GAMM</name>
<reference evidence="5 6" key="1">
    <citation type="submission" date="2013-06" db="EMBL/GenBank/DDBJ databases">
        <title>The Genome Sequence of Acinetobacter rudis CIP 110305.</title>
        <authorList>
            <consortium name="The Broad Institute Genome Sequencing Platform"/>
            <consortium name="The Broad Institute Genome Sequencing Center for Infectious Disease"/>
            <person name="Cerqueira G."/>
            <person name="Feldgarden M."/>
            <person name="Courvalin P."/>
            <person name="Perichon B."/>
            <person name="Grillot-Courvalin C."/>
            <person name="Clermont D."/>
            <person name="Rocha E."/>
            <person name="Yoon E.-J."/>
            <person name="Nemec A."/>
            <person name="Young S.K."/>
            <person name="Zeng Q."/>
            <person name="Gargeya S."/>
            <person name="Fitzgerald M."/>
            <person name="Abouelleil A."/>
            <person name="Alvarado L."/>
            <person name="Berlin A.M."/>
            <person name="Chapman S.B."/>
            <person name="Dewar J."/>
            <person name="Goldberg J."/>
            <person name="Griggs A."/>
            <person name="Gujja S."/>
            <person name="Hansen M."/>
            <person name="Howarth C."/>
            <person name="Imamovic A."/>
            <person name="Larimer J."/>
            <person name="McCowan C."/>
            <person name="Murphy C."/>
            <person name="Pearson M."/>
            <person name="Priest M."/>
            <person name="Roberts A."/>
            <person name="Saif S."/>
            <person name="Shea T."/>
            <person name="Sykes S."/>
            <person name="Wortman J."/>
            <person name="Nusbaum C."/>
            <person name="Birren B."/>
        </authorList>
    </citation>
    <scope>NUCLEOTIDE SEQUENCE [LARGE SCALE GENOMIC DNA]</scope>
    <source>
        <strain evidence="5 6">CIP 110305</strain>
    </source>
</reference>
<comment type="caution">
    <text evidence="5">The sequence shown here is derived from an EMBL/GenBank/DDBJ whole genome shotgun (WGS) entry which is preliminary data.</text>
</comment>
<dbReference type="GO" id="GO:0005829">
    <property type="term" value="C:cytosol"/>
    <property type="evidence" value="ECO:0007669"/>
    <property type="project" value="TreeGrafter"/>
</dbReference>
<dbReference type="STRING" id="632955.GCA_000829675_00070"/>
<keyword evidence="6" id="KW-1185">Reference proteome</keyword>
<feature type="domain" description="HTH araC/xylS-type" evidence="4">
    <location>
        <begin position="283"/>
        <end position="381"/>
    </location>
</feature>
<accession>S3P158</accession>
<dbReference type="InterPro" id="IPR018060">
    <property type="entry name" value="HTH_AraC"/>
</dbReference>
<sequence length="386" mass="44614">MSSSAIYPVHFCHLTWQNQICFVVNCQFNYLIRHLGQIFVNIKETEEFNMSRDTISIHFVNAALTGVKRLGMDVETLLSHVGIEAELLRQPKARISPEQYTRFIRMLWMVTQDEHVGFDIQPRRLGTFAIMCQLIVHAKTLGDALELSSQFYKLFGDEWSVTLERDKHEARLVPLVPKTMDPDHYITESMLMIWHGLASWLIERRIPLERVHFNYPRPNHADEYDALFFAPVMQFDAPRTEITFAADYLDLPLRQNDESLEEFLKAAPAQLLVKFKNNNSLTSRIRDVLKSQIGEEMPTLNDVASMLYLSPQTLRRRLAAEGKSYQGVKDALRRDAAIHLLLNPKLTLEDVAQQVGFSETSTFHRAFKKWTGVTPGLYRQLHGYMS</sequence>
<proteinExistence type="predicted"/>
<evidence type="ECO:0000256" key="1">
    <source>
        <dbReference type="ARBA" id="ARBA00023015"/>
    </source>
</evidence>
<dbReference type="Pfam" id="PF12625">
    <property type="entry name" value="Arabinose_bd"/>
    <property type="match status" value="1"/>
</dbReference>